<dbReference type="EMBL" id="WMBA01000073">
    <property type="protein sequence ID" value="MTD58626.1"/>
    <property type="molecule type" value="Genomic_DNA"/>
</dbReference>
<evidence type="ECO:0000313" key="2">
    <source>
        <dbReference type="EMBL" id="MTD58626.1"/>
    </source>
</evidence>
<organism evidence="2 3">
    <name type="scientific">Amycolatopsis pithecellobii</name>
    <dbReference type="NCBI Taxonomy" id="664692"/>
    <lineage>
        <taxon>Bacteria</taxon>
        <taxon>Bacillati</taxon>
        <taxon>Actinomycetota</taxon>
        <taxon>Actinomycetes</taxon>
        <taxon>Pseudonocardiales</taxon>
        <taxon>Pseudonocardiaceae</taxon>
        <taxon>Amycolatopsis</taxon>
    </lineage>
</organism>
<keyword evidence="1" id="KW-1133">Transmembrane helix</keyword>
<keyword evidence="1" id="KW-0472">Membrane</keyword>
<sequence>MTNSTQDQTTDRGTMTRSLLWVLLVISLVCNATTSAIGLSVFISGAFGLLTLGSGVALVLHHRRQR</sequence>
<dbReference type="RefSeq" id="WP_154760702.1">
    <property type="nucleotide sequence ID" value="NZ_WMBA01000073.1"/>
</dbReference>
<name>A0A6N7ZA57_9PSEU</name>
<accession>A0A6N7ZA57</accession>
<evidence type="ECO:0000313" key="3">
    <source>
        <dbReference type="Proteomes" id="UP000440096"/>
    </source>
</evidence>
<feature type="transmembrane region" description="Helical" evidence="1">
    <location>
        <begin position="42"/>
        <end position="60"/>
    </location>
</feature>
<evidence type="ECO:0000256" key="1">
    <source>
        <dbReference type="SAM" id="Phobius"/>
    </source>
</evidence>
<keyword evidence="1" id="KW-0812">Transmembrane</keyword>
<reference evidence="2 3" key="1">
    <citation type="submission" date="2019-11" db="EMBL/GenBank/DDBJ databases">
        <title>Draft genome of Amycolatopsis RM579.</title>
        <authorList>
            <person name="Duangmal K."/>
            <person name="Mingma R."/>
        </authorList>
    </citation>
    <scope>NUCLEOTIDE SEQUENCE [LARGE SCALE GENOMIC DNA]</scope>
    <source>
        <strain evidence="2 3">RM579</strain>
    </source>
</reference>
<comment type="caution">
    <text evidence="2">The sequence shown here is derived from an EMBL/GenBank/DDBJ whole genome shotgun (WGS) entry which is preliminary data.</text>
</comment>
<gene>
    <name evidence="2" type="ORF">GKO32_32305</name>
</gene>
<protein>
    <submittedName>
        <fullName evidence="2">Uncharacterized protein</fullName>
    </submittedName>
</protein>
<keyword evidence="3" id="KW-1185">Reference proteome</keyword>
<proteinExistence type="predicted"/>
<dbReference type="AlphaFoldDB" id="A0A6N7ZA57"/>
<dbReference type="Proteomes" id="UP000440096">
    <property type="component" value="Unassembled WGS sequence"/>
</dbReference>